<feature type="transmembrane region" description="Helical" evidence="1">
    <location>
        <begin position="7"/>
        <end position="26"/>
    </location>
</feature>
<name>A0A1I3LVZ5_9PLAN</name>
<evidence type="ECO:0000313" key="2">
    <source>
        <dbReference type="EMBL" id="SFI88853.1"/>
    </source>
</evidence>
<keyword evidence="3" id="KW-1185">Reference proteome</keyword>
<sequence length="125" mass="13053">MNKPLAAAAIFEIATGVALIVAPVFFAKLLLGSELSGLPVTIGRLTGISLLSLGFACWPGKSQARGAAFGMATYGVLVTLYLTWLGIRGEWFGPLLWPAVGVHTVLTVLLLRELFGVQGGAVQGK</sequence>
<keyword evidence="1" id="KW-1133">Transmembrane helix</keyword>
<dbReference type="RefSeq" id="WP_092052353.1">
    <property type="nucleotide sequence ID" value="NZ_FOQD01000013.1"/>
</dbReference>
<dbReference type="OrthoDB" id="558390at2"/>
<reference evidence="3" key="1">
    <citation type="submission" date="2016-10" db="EMBL/GenBank/DDBJ databases">
        <authorList>
            <person name="Varghese N."/>
            <person name="Submissions S."/>
        </authorList>
    </citation>
    <scope>NUCLEOTIDE SEQUENCE [LARGE SCALE GENOMIC DNA]</scope>
    <source>
        <strain evidence="3">DSM 26348</strain>
    </source>
</reference>
<dbReference type="Proteomes" id="UP000199518">
    <property type="component" value="Unassembled WGS sequence"/>
</dbReference>
<gene>
    <name evidence="2" type="ORF">SAMN05421753_11380</name>
</gene>
<proteinExistence type="predicted"/>
<dbReference type="AlphaFoldDB" id="A0A1I3LVZ5"/>
<feature type="transmembrane region" description="Helical" evidence="1">
    <location>
        <begin position="38"/>
        <end position="59"/>
    </location>
</feature>
<accession>A0A1I3LVZ5</accession>
<feature type="transmembrane region" description="Helical" evidence="1">
    <location>
        <begin position="91"/>
        <end position="111"/>
    </location>
</feature>
<evidence type="ECO:0000256" key="1">
    <source>
        <dbReference type="SAM" id="Phobius"/>
    </source>
</evidence>
<keyword evidence="1" id="KW-0812">Transmembrane</keyword>
<protein>
    <submittedName>
        <fullName evidence="2">Uncharacterized protein</fullName>
    </submittedName>
</protein>
<feature type="transmembrane region" description="Helical" evidence="1">
    <location>
        <begin position="66"/>
        <end position="85"/>
    </location>
</feature>
<evidence type="ECO:0000313" key="3">
    <source>
        <dbReference type="Proteomes" id="UP000199518"/>
    </source>
</evidence>
<keyword evidence="1" id="KW-0472">Membrane</keyword>
<dbReference type="STRING" id="1576369.SAMN05421753_11380"/>
<organism evidence="2 3">
    <name type="scientific">Planctomicrobium piriforme</name>
    <dbReference type="NCBI Taxonomy" id="1576369"/>
    <lineage>
        <taxon>Bacteria</taxon>
        <taxon>Pseudomonadati</taxon>
        <taxon>Planctomycetota</taxon>
        <taxon>Planctomycetia</taxon>
        <taxon>Planctomycetales</taxon>
        <taxon>Planctomycetaceae</taxon>
        <taxon>Planctomicrobium</taxon>
    </lineage>
</organism>
<dbReference type="EMBL" id="FOQD01000013">
    <property type="protein sequence ID" value="SFI88853.1"/>
    <property type="molecule type" value="Genomic_DNA"/>
</dbReference>